<gene>
    <name evidence="1" type="ORF">JYZ213_LOCUS46272</name>
</gene>
<dbReference type="Proteomes" id="UP000663845">
    <property type="component" value="Unassembled WGS sequence"/>
</dbReference>
<reference evidence="1" key="1">
    <citation type="submission" date="2021-02" db="EMBL/GenBank/DDBJ databases">
        <authorList>
            <person name="Nowell W R."/>
        </authorList>
    </citation>
    <scope>NUCLEOTIDE SEQUENCE</scope>
</reference>
<dbReference type="AlphaFoldDB" id="A0A815WUA6"/>
<dbReference type="InterPro" id="IPR032675">
    <property type="entry name" value="LRR_dom_sf"/>
</dbReference>
<evidence type="ECO:0000313" key="2">
    <source>
        <dbReference type="Proteomes" id="UP000663845"/>
    </source>
</evidence>
<protein>
    <submittedName>
        <fullName evidence="1">Uncharacterized protein</fullName>
    </submittedName>
</protein>
<name>A0A815WUA6_9BILA</name>
<dbReference type="SUPFAM" id="SSF52047">
    <property type="entry name" value="RNI-like"/>
    <property type="match status" value="1"/>
</dbReference>
<organism evidence="1 2">
    <name type="scientific">Adineta steineri</name>
    <dbReference type="NCBI Taxonomy" id="433720"/>
    <lineage>
        <taxon>Eukaryota</taxon>
        <taxon>Metazoa</taxon>
        <taxon>Spiralia</taxon>
        <taxon>Gnathifera</taxon>
        <taxon>Rotifera</taxon>
        <taxon>Eurotatoria</taxon>
        <taxon>Bdelloidea</taxon>
        <taxon>Adinetida</taxon>
        <taxon>Adinetidae</taxon>
        <taxon>Adineta</taxon>
    </lineage>
</organism>
<accession>A0A815WUA6</accession>
<feature type="non-terminal residue" evidence="1">
    <location>
        <position position="1"/>
    </location>
</feature>
<evidence type="ECO:0000313" key="1">
    <source>
        <dbReference type="EMBL" id="CAF1550414.1"/>
    </source>
</evidence>
<comment type="caution">
    <text evidence="1">The sequence shown here is derived from an EMBL/GenBank/DDBJ whole genome shotgun (WGS) entry which is preliminary data.</text>
</comment>
<sequence>LDNEMSTLLIELKKNRKLKSLHLGKNFNNIKAKHMQRTINVMKDLVLENELEYLSLTDSKLKEYTADFLYSILNNTSLKTLDIR</sequence>
<dbReference type="Gene3D" id="3.80.10.10">
    <property type="entry name" value="Ribonuclease Inhibitor"/>
    <property type="match status" value="1"/>
</dbReference>
<proteinExistence type="predicted"/>
<dbReference type="EMBL" id="CAJNOG010005361">
    <property type="protein sequence ID" value="CAF1550414.1"/>
    <property type="molecule type" value="Genomic_DNA"/>
</dbReference>